<evidence type="ECO:0000259" key="2">
    <source>
        <dbReference type="Pfam" id="PF01494"/>
    </source>
</evidence>
<keyword evidence="4" id="KW-1185">Reference proteome</keyword>
<evidence type="ECO:0000256" key="1">
    <source>
        <dbReference type="SAM" id="MobiDB-lite"/>
    </source>
</evidence>
<dbReference type="Pfam" id="PF01494">
    <property type="entry name" value="FAD_binding_3"/>
    <property type="match status" value="1"/>
</dbReference>
<dbReference type="GO" id="GO:0071949">
    <property type="term" value="F:FAD binding"/>
    <property type="evidence" value="ECO:0007669"/>
    <property type="project" value="InterPro"/>
</dbReference>
<dbReference type="PANTHER" id="PTHR46865">
    <property type="entry name" value="OXIDOREDUCTASE-RELATED"/>
    <property type="match status" value="1"/>
</dbReference>
<dbReference type="InterPro" id="IPR002938">
    <property type="entry name" value="FAD-bd"/>
</dbReference>
<feature type="region of interest" description="Disordered" evidence="1">
    <location>
        <begin position="384"/>
        <end position="407"/>
    </location>
</feature>
<protein>
    <submittedName>
        <fullName evidence="3">2-polyprenyl-6-methoxyphenol hydroxylase</fullName>
    </submittedName>
</protein>
<dbReference type="PRINTS" id="PR00420">
    <property type="entry name" value="RNGMNOXGNASE"/>
</dbReference>
<organism evidence="3 4">
    <name type="scientific">Microbispora rosea</name>
    <dbReference type="NCBI Taxonomy" id="58117"/>
    <lineage>
        <taxon>Bacteria</taxon>
        <taxon>Bacillati</taxon>
        <taxon>Actinomycetota</taxon>
        <taxon>Actinomycetes</taxon>
        <taxon>Streptosporangiales</taxon>
        <taxon>Streptosporangiaceae</taxon>
        <taxon>Microbispora</taxon>
    </lineage>
</organism>
<dbReference type="Proteomes" id="UP000186096">
    <property type="component" value="Unassembled WGS sequence"/>
</dbReference>
<feature type="domain" description="FAD-binding" evidence="2">
    <location>
        <begin position="6"/>
        <end position="317"/>
    </location>
</feature>
<evidence type="ECO:0000313" key="3">
    <source>
        <dbReference type="EMBL" id="SIR54762.1"/>
    </source>
</evidence>
<dbReference type="Gene3D" id="3.30.9.10">
    <property type="entry name" value="D-Amino Acid Oxidase, subunit A, domain 2"/>
    <property type="match status" value="1"/>
</dbReference>
<dbReference type="OrthoDB" id="3356051at2"/>
<evidence type="ECO:0000313" key="4">
    <source>
        <dbReference type="Proteomes" id="UP000186096"/>
    </source>
</evidence>
<gene>
    <name evidence="3" type="ORF">SAMN05421833_110177</name>
</gene>
<dbReference type="EMBL" id="FTNI01000010">
    <property type="protein sequence ID" value="SIR54762.1"/>
    <property type="molecule type" value="Genomic_DNA"/>
</dbReference>
<dbReference type="PANTHER" id="PTHR46865:SF2">
    <property type="entry name" value="MONOOXYGENASE"/>
    <property type="match status" value="1"/>
</dbReference>
<dbReference type="InterPro" id="IPR051704">
    <property type="entry name" value="FAD_aromatic-hydroxylase"/>
</dbReference>
<dbReference type="InterPro" id="IPR036188">
    <property type="entry name" value="FAD/NAD-bd_sf"/>
</dbReference>
<reference evidence="4" key="1">
    <citation type="submission" date="2017-01" db="EMBL/GenBank/DDBJ databases">
        <authorList>
            <person name="Varghese N."/>
            <person name="Submissions S."/>
        </authorList>
    </citation>
    <scope>NUCLEOTIDE SEQUENCE [LARGE SCALE GENOMIC DNA]</scope>
    <source>
        <strain evidence="4">ATCC 12950</strain>
    </source>
</reference>
<dbReference type="SUPFAM" id="SSF51905">
    <property type="entry name" value="FAD/NAD(P)-binding domain"/>
    <property type="match status" value="1"/>
</dbReference>
<dbReference type="RefSeq" id="WP_076435508.1">
    <property type="nucleotide sequence ID" value="NZ_FTNI01000010.1"/>
</dbReference>
<dbReference type="AlphaFoldDB" id="A0A1N7BTV6"/>
<accession>A0A1N7BTV6</accession>
<dbReference type="STRING" id="58117.SAMN05421833_110177"/>
<name>A0A1N7BTV6_9ACTN</name>
<sequence length="407" mass="44411">MTNKHTSVLISGASIAGPALAYWLARSGATVTVVEKAPVLRTGGQAIDFKGETHMELLRRMGILEEIKRRQTGGTDQTVIDSYGKRITVMPGWFTGGDLEILRGDLAEVLYERTRDTCQYIFGDSITSLTETASGVHVTFERGAPRTFDVVVGADGIHSNVRRLAFGPESNYVKHMGHYYALVDMERVVDEPVMYNEPGRLVSIGGPKAPAFFCFASPELAYDRYSVAEQKQILIDAYRGMGWRTPEILAKLARAKDVYVDAIAQVAIERFSKGRIVLLGDAAAANTLGGVGTGLAMVAAYVLAGELSQADYGTAFERYEETIRPFIKAADSNNAGPFLAPRTRKGLWLRNQLFKRSFLLRSMAKMGEKMAGGHFELPGYTSLSRPASATKSAPVVAPERGDASRPR</sequence>
<proteinExistence type="predicted"/>
<dbReference type="Gene3D" id="3.50.50.60">
    <property type="entry name" value="FAD/NAD(P)-binding domain"/>
    <property type="match status" value="1"/>
</dbReference>